<accession>A0AAD6UZ09</accession>
<dbReference type="EMBL" id="JARJCW010000072">
    <property type="protein sequence ID" value="KAJ7198580.1"/>
    <property type="molecule type" value="Genomic_DNA"/>
</dbReference>
<reference evidence="3" key="1">
    <citation type="submission" date="2023-03" db="EMBL/GenBank/DDBJ databases">
        <title>Massive genome expansion in bonnet fungi (Mycena s.s.) driven by repeated elements and novel gene families across ecological guilds.</title>
        <authorList>
            <consortium name="Lawrence Berkeley National Laboratory"/>
            <person name="Harder C.B."/>
            <person name="Miyauchi S."/>
            <person name="Viragh M."/>
            <person name="Kuo A."/>
            <person name="Thoen E."/>
            <person name="Andreopoulos B."/>
            <person name="Lu D."/>
            <person name="Skrede I."/>
            <person name="Drula E."/>
            <person name="Henrissat B."/>
            <person name="Morin E."/>
            <person name="Kohler A."/>
            <person name="Barry K."/>
            <person name="LaButti K."/>
            <person name="Morin E."/>
            <person name="Salamov A."/>
            <person name="Lipzen A."/>
            <person name="Mereny Z."/>
            <person name="Hegedus B."/>
            <person name="Baldrian P."/>
            <person name="Stursova M."/>
            <person name="Weitz H."/>
            <person name="Taylor A."/>
            <person name="Grigoriev I.V."/>
            <person name="Nagy L.G."/>
            <person name="Martin F."/>
            <person name="Kauserud H."/>
        </authorList>
    </citation>
    <scope>NUCLEOTIDE SEQUENCE</scope>
    <source>
        <strain evidence="3">9144</strain>
    </source>
</reference>
<gene>
    <name evidence="3" type="ORF">GGX14DRAFT_401938</name>
</gene>
<dbReference type="Pfam" id="PF22596">
    <property type="entry name" value="Scabin-like"/>
    <property type="match status" value="1"/>
</dbReference>
<feature type="compositionally biased region" description="Polar residues" evidence="1">
    <location>
        <begin position="1"/>
        <end position="13"/>
    </location>
</feature>
<dbReference type="Proteomes" id="UP001219525">
    <property type="component" value="Unassembled WGS sequence"/>
</dbReference>
<sequence length="279" mass="30597">MFSKKSPNNQTCNAPHGYSRRRHSSQERSDDGAAPPSMGYYRTRRNLIPYLNDAAQLRRWERRISSQTQHRFEYEIFTHGGIDLNRAIGVGQVHYNQREIAFAGGIIPVMIRSARGYIGIQIVRIWINTNFDNMLNPPGENPPLAELPDVHRTPSDAEAYIMISGSDGDGVADPLFDTTPVPLSSVASVCDTIARGPKGIIGHPCGTQVFRGGVDAVLPNPKNAKEMYIFSGGNYALIDIAPEHQEWSSLRDAGFATIDAVLPNPAVTKRISSAGVNTP</sequence>
<protein>
    <recommendedName>
        <fullName evidence="2">Pierisin-like domain-containing protein</fullName>
    </recommendedName>
</protein>
<name>A0AAD6UZ09_9AGAR</name>
<dbReference type="Gene3D" id="2.110.10.10">
    <property type="entry name" value="Hemopexin-like domain"/>
    <property type="match status" value="1"/>
</dbReference>
<organism evidence="3 4">
    <name type="scientific">Mycena pura</name>
    <dbReference type="NCBI Taxonomy" id="153505"/>
    <lineage>
        <taxon>Eukaryota</taxon>
        <taxon>Fungi</taxon>
        <taxon>Dikarya</taxon>
        <taxon>Basidiomycota</taxon>
        <taxon>Agaricomycotina</taxon>
        <taxon>Agaricomycetes</taxon>
        <taxon>Agaricomycetidae</taxon>
        <taxon>Agaricales</taxon>
        <taxon>Marasmiineae</taxon>
        <taxon>Mycenaceae</taxon>
        <taxon>Mycena</taxon>
    </lineage>
</organism>
<proteinExistence type="predicted"/>
<comment type="caution">
    <text evidence="3">The sequence shown here is derived from an EMBL/GenBank/DDBJ whole genome shotgun (WGS) entry which is preliminary data.</text>
</comment>
<dbReference type="InterPro" id="IPR036375">
    <property type="entry name" value="Hemopexin-like_dom_sf"/>
</dbReference>
<dbReference type="AlphaFoldDB" id="A0AAD6UZ09"/>
<evidence type="ECO:0000256" key="1">
    <source>
        <dbReference type="SAM" id="MobiDB-lite"/>
    </source>
</evidence>
<evidence type="ECO:0000259" key="2">
    <source>
        <dbReference type="Pfam" id="PF22596"/>
    </source>
</evidence>
<dbReference type="SUPFAM" id="SSF56399">
    <property type="entry name" value="ADP-ribosylation"/>
    <property type="match status" value="1"/>
</dbReference>
<dbReference type="InterPro" id="IPR054695">
    <property type="entry name" value="Pierisin-like_dom"/>
</dbReference>
<dbReference type="Gene3D" id="3.90.210.10">
    <property type="entry name" value="Heat-Labile Enterotoxin, subunit A"/>
    <property type="match status" value="1"/>
</dbReference>
<evidence type="ECO:0000313" key="3">
    <source>
        <dbReference type="EMBL" id="KAJ7198580.1"/>
    </source>
</evidence>
<feature type="domain" description="Pierisin-like" evidence="2">
    <location>
        <begin position="54"/>
        <end position="131"/>
    </location>
</feature>
<keyword evidence="4" id="KW-1185">Reference proteome</keyword>
<feature type="region of interest" description="Disordered" evidence="1">
    <location>
        <begin position="1"/>
        <end position="40"/>
    </location>
</feature>
<evidence type="ECO:0000313" key="4">
    <source>
        <dbReference type="Proteomes" id="UP001219525"/>
    </source>
</evidence>